<proteinExistence type="predicted"/>
<dbReference type="AlphaFoldDB" id="A0A6L8K3X5"/>
<feature type="domain" description="Response regulatory" evidence="9">
    <location>
        <begin position="9"/>
        <end position="123"/>
    </location>
</feature>
<protein>
    <recommendedName>
        <fullName evidence="3">histidine kinase</fullName>
        <ecNumber evidence="3">2.7.13.3</ecNumber>
    </recommendedName>
</protein>
<gene>
    <name evidence="10" type="ORF">GTP46_06110</name>
</gene>
<keyword evidence="11" id="KW-1185">Reference proteome</keyword>
<evidence type="ECO:0000256" key="7">
    <source>
        <dbReference type="PROSITE-ProRule" id="PRU00169"/>
    </source>
</evidence>
<dbReference type="InterPro" id="IPR005467">
    <property type="entry name" value="His_kinase_dom"/>
</dbReference>
<dbReference type="PANTHER" id="PTHR43047:SF72">
    <property type="entry name" value="OSMOSENSING HISTIDINE PROTEIN KINASE SLN1"/>
    <property type="match status" value="1"/>
</dbReference>
<dbReference type="EC" id="2.7.13.3" evidence="3"/>
<dbReference type="GO" id="GO:0000155">
    <property type="term" value="F:phosphorelay sensor kinase activity"/>
    <property type="evidence" value="ECO:0007669"/>
    <property type="project" value="InterPro"/>
</dbReference>
<comment type="subcellular location">
    <subcellularLocation>
        <location evidence="2">Cell inner membrane</location>
        <topology evidence="2">Multi-pass membrane protein</topology>
    </subcellularLocation>
</comment>
<dbReference type="InterPro" id="IPR011006">
    <property type="entry name" value="CheY-like_superfamily"/>
</dbReference>
<dbReference type="InterPro" id="IPR003594">
    <property type="entry name" value="HATPase_dom"/>
</dbReference>
<evidence type="ECO:0000256" key="5">
    <source>
        <dbReference type="ARBA" id="ARBA00022679"/>
    </source>
</evidence>
<dbReference type="PROSITE" id="PS50110">
    <property type="entry name" value="RESPONSE_REGULATORY"/>
    <property type="match status" value="1"/>
</dbReference>
<evidence type="ECO:0000313" key="11">
    <source>
        <dbReference type="Proteomes" id="UP000479335"/>
    </source>
</evidence>
<dbReference type="FunFam" id="3.30.565.10:FF:000006">
    <property type="entry name" value="Sensor histidine kinase WalK"/>
    <property type="match status" value="1"/>
</dbReference>
<dbReference type="SUPFAM" id="SSF47384">
    <property type="entry name" value="Homodimeric domain of signal transducing histidine kinase"/>
    <property type="match status" value="1"/>
</dbReference>
<feature type="modified residue" description="4-aspartylphosphate" evidence="7">
    <location>
        <position position="58"/>
    </location>
</feature>
<dbReference type="PRINTS" id="PR00344">
    <property type="entry name" value="BCTRLSENSOR"/>
</dbReference>
<dbReference type="SMART" id="SM00448">
    <property type="entry name" value="REC"/>
    <property type="match status" value="1"/>
</dbReference>
<dbReference type="SUPFAM" id="SSF52172">
    <property type="entry name" value="CheY-like"/>
    <property type="match status" value="1"/>
</dbReference>
<dbReference type="PROSITE" id="PS50109">
    <property type="entry name" value="HIS_KIN"/>
    <property type="match status" value="1"/>
</dbReference>
<dbReference type="Pfam" id="PF00072">
    <property type="entry name" value="Response_reg"/>
    <property type="match status" value="1"/>
</dbReference>
<dbReference type="InterPro" id="IPR001789">
    <property type="entry name" value="Sig_transdc_resp-reg_receiver"/>
</dbReference>
<dbReference type="InterPro" id="IPR003661">
    <property type="entry name" value="HisK_dim/P_dom"/>
</dbReference>
<evidence type="ECO:0000256" key="3">
    <source>
        <dbReference type="ARBA" id="ARBA00012438"/>
    </source>
</evidence>
<dbReference type="SUPFAM" id="SSF55874">
    <property type="entry name" value="ATPase domain of HSP90 chaperone/DNA topoisomerase II/histidine kinase"/>
    <property type="match status" value="1"/>
</dbReference>
<dbReference type="InterPro" id="IPR004358">
    <property type="entry name" value="Sig_transdc_His_kin-like_C"/>
</dbReference>
<dbReference type="Pfam" id="PF00512">
    <property type="entry name" value="HisKA"/>
    <property type="match status" value="1"/>
</dbReference>
<evidence type="ECO:0000313" key="10">
    <source>
        <dbReference type="EMBL" id="MYM22213.1"/>
    </source>
</evidence>
<dbReference type="SMART" id="SM00387">
    <property type="entry name" value="HATPase_c"/>
    <property type="match status" value="1"/>
</dbReference>
<dbReference type="Proteomes" id="UP000479335">
    <property type="component" value="Unassembled WGS sequence"/>
</dbReference>
<evidence type="ECO:0000256" key="4">
    <source>
        <dbReference type="ARBA" id="ARBA00022553"/>
    </source>
</evidence>
<dbReference type="CDD" id="cd00082">
    <property type="entry name" value="HisKA"/>
    <property type="match status" value="1"/>
</dbReference>
<evidence type="ECO:0000256" key="1">
    <source>
        <dbReference type="ARBA" id="ARBA00000085"/>
    </source>
</evidence>
<evidence type="ECO:0000256" key="2">
    <source>
        <dbReference type="ARBA" id="ARBA00004429"/>
    </source>
</evidence>
<accession>A0A6L8K3X5</accession>
<comment type="catalytic activity">
    <reaction evidence="1">
        <text>ATP + protein L-histidine = ADP + protein N-phospho-L-histidine.</text>
        <dbReference type="EC" id="2.7.13.3"/>
    </reaction>
</comment>
<name>A0A6L8K3X5_9BURK</name>
<keyword evidence="4 7" id="KW-0597">Phosphoprotein</keyword>
<dbReference type="InterPro" id="IPR036097">
    <property type="entry name" value="HisK_dim/P_sf"/>
</dbReference>
<organism evidence="10 11">
    <name type="scientific">Duganella flavida</name>
    <dbReference type="NCBI Taxonomy" id="2692175"/>
    <lineage>
        <taxon>Bacteria</taxon>
        <taxon>Pseudomonadati</taxon>
        <taxon>Pseudomonadota</taxon>
        <taxon>Betaproteobacteria</taxon>
        <taxon>Burkholderiales</taxon>
        <taxon>Oxalobacteraceae</taxon>
        <taxon>Telluria group</taxon>
        <taxon>Duganella</taxon>
    </lineage>
</organism>
<dbReference type="GO" id="GO:0005886">
    <property type="term" value="C:plasma membrane"/>
    <property type="evidence" value="ECO:0007669"/>
    <property type="project" value="UniProtKB-SubCell"/>
</dbReference>
<dbReference type="Gene3D" id="3.30.565.10">
    <property type="entry name" value="Histidine kinase-like ATPase, C-terminal domain"/>
    <property type="match status" value="1"/>
</dbReference>
<dbReference type="Gene3D" id="3.40.50.2300">
    <property type="match status" value="1"/>
</dbReference>
<evidence type="ECO:0000259" key="8">
    <source>
        <dbReference type="PROSITE" id="PS50109"/>
    </source>
</evidence>
<evidence type="ECO:0000259" key="9">
    <source>
        <dbReference type="PROSITE" id="PS50110"/>
    </source>
</evidence>
<keyword evidence="6" id="KW-0418">Kinase</keyword>
<sequence length="408" mass="44004">MSEFVPSARILVVDDQLSHLRALCDILGQHHFDAVGCSTGEAALVQLRSGSFDLLLTDLVMPGIDGLALVEAARALDPYIACIIMTGEGTVDTAVKAMKIGVLDYIVKPFKAATLLPILDRAGESRQLRLQNLQLEAALRDRVEELGWLNTVLDAARKEAERANHEKSNFLSSMSHELRTPLNSILGFAQILSSDKFPKGEGDRQRFAHNIVQSGRHLLTLVNEILDLAKIEAGKVALNMGPVPLDAILRDAYAIVTPLAQARQVVLAPLPETRLVLYADEVRLKQILVNLLSNAVKYNRERGRVSVNCELHNGHGSVVVTDTGVGLSAAQLANIFLPFGRAGRESSDEEGTGLGLTITQRLVEAMRGAIEVESELGVGSTFRIDLPLHDAPAPAAVSQGGHHESIGP</sequence>
<dbReference type="EMBL" id="WWCN01000003">
    <property type="protein sequence ID" value="MYM22213.1"/>
    <property type="molecule type" value="Genomic_DNA"/>
</dbReference>
<reference evidence="10 11" key="1">
    <citation type="submission" date="2019-12" db="EMBL/GenBank/DDBJ databases">
        <title>Novel species isolated from a subtropical stream in China.</title>
        <authorList>
            <person name="Lu H."/>
        </authorList>
    </citation>
    <scope>NUCLEOTIDE SEQUENCE [LARGE SCALE GENOMIC DNA]</scope>
    <source>
        <strain evidence="10 11">FT135W</strain>
    </source>
</reference>
<dbReference type="RefSeq" id="WP_161005721.1">
    <property type="nucleotide sequence ID" value="NZ_WWCN01000003.1"/>
</dbReference>
<dbReference type="SMART" id="SM00388">
    <property type="entry name" value="HisKA"/>
    <property type="match status" value="1"/>
</dbReference>
<evidence type="ECO:0000256" key="6">
    <source>
        <dbReference type="ARBA" id="ARBA00022777"/>
    </source>
</evidence>
<feature type="domain" description="Histidine kinase" evidence="8">
    <location>
        <begin position="173"/>
        <end position="390"/>
    </location>
</feature>
<dbReference type="Gene3D" id="1.10.287.130">
    <property type="match status" value="1"/>
</dbReference>
<keyword evidence="5" id="KW-0808">Transferase</keyword>
<dbReference type="PANTHER" id="PTHR43047">
    <property type="entry name" value="TWO-COMPONENT HISTIDINE PROTEIN KINASE"/>
    <property type="match status" value="1"/>
</dbReference>
<dbReference type="GO" id="GO:0009927">
    <property type="term" value="F:histidine phosphotransfer kinase activity"/>
    <property type="evidence" value="ECO:0007669"/>
    <property type="project" value="TreeGrafter"/>
</dbReference>
<dbReference type="InterPro" id="IPR036890">
    <property type="entry name" value="HATPase_C_sf"/>
</dbReference>
<dbReference type="Pfam" id="PF02518">
    <property type="entry name" value="HATPase_c"/>
    <property type="match status" value="1"/>
</dbReference>
<comment type="caution">
    <text evidence="10">The sequence shown here is derived from an EMBL/GenBank/DDBJ whole genome shotgun (WGS) entry which is preliminary data.</text>
</comment>